<evidence type="ECO:0000313" key="2">
    <source>
        <dbReference type="EMBL" id="KAL3529634.1"/>
    </source>
</evidence>
<proteinExistence type="predicted"/>
<reference evidence="2 3" key="1">
    <citation type="submission" date="2024-11" db="EMBL/GenBank/DDBJ databases">
        <title>A near-complete genome assembly of Cinchona calisaya.</title>
        <authorList>
            <person name="Lian D.C."/>
            <person name="Zhao X.W."/>
            <person name="Wei L."/>
        </authorList>
    </citation>
    <scope>NUCLEOTIDE SEQUENCE [LARGE SCALE GENOMIC DNA]</scope>
    <source>
        <tissue evidence="2">Nenye</tissue>
    </source>
</reference>
<evidence type="ECO:0000313" key="3">
    <source>
        <dbReference type="Proteomes" id="UP001630127"/>
    </source>
</evidence>
<organism evidence="2 3">
    <name type="scientific">Cinchona calisaya</name>
    <dbReference type="NCBI Taxonomy" id="153742"/>
    <lineage>
        <taxon>Eukaryota</taxon>
        <taxon>Viridiplantae</taxon>
        <taxon>Streptophyta</taxon>
        <taxon>Embryophyta</taxon>
        <taxon>Tracheophyta</taxon>
        <taxon>Spermatophyta</taxon>
        <taxon>Magnoliopsida</taxon>
        <taxon>eudicotyledons</taxon>
        <taxon>Gunneridae</taxon>
        <taxon>Pentapetalae</taxon>
        <taxon>asterids</taxon>
        <taxon>lamiids</taxon>
        <taxon>Gentianales</taxon>
        <taxon>Rubiaceae</taxon>
        <taxon>Cinchonoideae</taxon>
        <taxon>Cinchoneae</taxon>
        <taxon>Cinchona</taxon>
    </lineage>
</organism>
<dbReference type="AlphaFoldDB" id="A0ABD3AD17"/>
<evidence type="ECO:0000256" key="1">
    <source>
        <dbReference type="SAM" id="MobiDB-lite"/>
    </source>
</evidence>
<keyword evidence="3" id="KW-1185">Reference proteome</keyword>
<protein>
    <submittedName>
        <fullName evidence="2">Uncharacterized protein</fullName>
    </submittedName>
</protein>
<comment type="caution">
    <text evidence="2">The sequence shown here is derived from an EMBL/GenBank/DDBJ whole genome shotgun (WGS) entry which is preliminary data.</text>
</comment>
<gene>
    <name evidence="2" type="ORF">ACH5RR_008956</name>
</gene>
<name>A0ABD3AD17_9GENT</name>
<accession>A0ABD3AD17</accession>
<feature type="region of interest" description="Disordered" evidence="1">
    <location>
        <begin position="1"/>
        <end position="44"/>
    </location>
</feature>
<sequence length="101" mass="10777">MIKNPKLKNPLVDDNGDAAIVPASNPKNKSTTEPENPNPTLAGAQKKFSIKASIPIYALEDSTSIHINQQAAYQPLIDLASGDKQAAHQSIVDLAYAPVDK</sequence>
<dbReference type="Proteomes" id="UP001630127">
    <property type="component" value="Unassembled WGS sequence"/>
</dbReference>
<feature type="compositionally biased region" description="Polar residues" evidence="1">
    <location>
        <begin position="25"/>
        <end position="39"/>
    </location>
</feature>
<dbReference type="EMBL" id="JBJUIK010000004">
    <property type="protein sequence ID" value="KAL3529634.1"/>
    <property type="molecule type" value="Genomic_DNA"/>
</dbReference>